<keyword evidence="2" id="KW-1185">Reference proteome</keyword>
<evidence type="ECO:0008006" key="3">
    <source>
        <dbReference type="Google" id="ProtNLM"/>
    </source>
</evidence>
<dbReference type="EMBL" id="JAJVDC020000037">
    <property type="protein sequence ID" value="KAL1631832.1"/>
    <property type="molecule type" value="Genomic_DNA"/>
</dbReference>
<protein>
    <recommendedName>
        <fullName evidence="3">F-box domain-containing protein</fullName>
    </recommendedName>
</protein>
<evidence type="ECO:0000313" key="2">
    <source>
        <dbReference type="Proteomes" id="UP001521116"/>
    </source>
</evidence>
<dbReference type="Proteomes" id="UP001521116">
    <property type="component" value="Unassembled WGS sequence"/>
</dbReference>
<evidence type="ECO:0000313" key="1">
    <source>
        <dbReference type="EMBL" id="KAL1631832.1"/>
    </source>
</evidence>
<reference evidence="1 2" key="1">
    <citation type="submission" date="2024-02" db="EMBL/GenBank/DDBJ databases">
        <title>De novo assembly and annotation of 12 fungi associated with fruit tree decline syndrome in Ontario, Canada.</title>
        <authorList>
            <person name="Sulman M."/>
            <person name="Ellouze W."/>
            <person name="Ilyukhin E."/>
        </authorList>
    </citation>
    <scope>NUCLEOTIDE SEQUENCE [LARGE SCALE GENOMIC DNA]</scope>
    <source>
        <strain evidence="1 2">M1-105</strain>
    </source>
</reference>
<accession>A0ABR3SXL4</accession>
<proteinExistence type="predicted"/>
<comment type="caution">
    <text evidence="1">The sequence shown here is derived from an EMBL/GenBank/DDBJ whole genome shotgun (WGS) entry which is preliminary data.</text>
</comment>
<gene>
    <name evidence="1" type="ORF">SLS56_004194</name>
</gene>
<organism evidence="1 2">
    <name type="scientific">Neofusicoccum ribis</name>
    <dbReference type="NCBI Taxonomy" id="45134"/>
    <lineage>
        <taxon>Eukaryota</taxon>
        <taxon>Fungi</taxon>
        <taxon>Dikarya</taxon>
        <taxon>Ascomycota</taxon>
        <taxon>Pezizomycotina</taxon>
        <taxon>Dothideomycetes</taxon>
        <taxon>Dothideomycetes incertae sedis</taxon>
        <taxon>Botryosphaeriales</taxon>
        <taxon>Botryosphaeriaceae</taxon>
        <taxon>Neofusicoccum</taxon>
    </lineage>
</organism>
<name>A0ABR3SXL4_9PEZI</name>
<sequence length="130" mass="13897">MPALLNLPDELLTTLPPHLSPADTLALEASSIRIPKLIPKAATTAPDRLASAARTHRDAFAQACLEDAAGNLGPPNLLCSHCRALPGPHAVYSTPRFFSAAERTAPPFCRRCRGVVGTLRVCRHVALTRD</sequence>